<dbReference type="InterPro" id="IPR057965">
    <property type="entry name" value="STEEP1_dom"/>
</dbReference>
<dbReference type="EMBL" id="JBBPHU010000002">
    <property type="protein sequence ID" value="KAK7522480.1"/>
    <property type="molecule type" value="Genomic_DNA"/>
</dbReference>
<dbReference type="Pfam" id="PF25809">
    <property type="entry name" value="STEEP1"/>
    <property type="match status" value="1"/>
</dbReference>
<feature type="compositionally biased region" description="Low complexity" evidence="1">
    <location>
        <begin position="1"/>
        <end position="10"/>
    </location>
</feature>
<evidence type="ECO:0000313" key="3">
    <source>
        <dbReference type="EMBL" id="KAK7522480.1"/>
    </source>
</evidence>
<keyword evidence="4" id="KW-1185">Reference proteome</keyword>
<sequence length="194" mass="20285">MSTAAAAPTASPTPPQNTPAPVPADFTTSAAQPEIHTYHCLCAQLLLASTTPLAHLPRRGGPSISADAPPLDRAYILPLPASPPTTTTADDALAQAQTQEATDARSPHYALTLSLSSDRSATIIQRDDGLEKRYLARCGRCRVVVGYWLDWSQFASSTTAADGGRREDVVFLLPGGLLSTEDMAAGKSGEGKVG</sequence>
<dbReference type="Proteomes" id="UP001363622">
    <property type="component" value="Unassembled WGS sequence"/>
</dbReference>
<feature type="compositionally biased region" description="Pro residues" evidence="1">
    <location>
        <begin position="11"/>
        <end position="22"/>
    </location>
</feature>
<proteinExistence type="predicted"/>
<gene>
    <name evidence="3" type="ORF">IWZ03DRAFT_343003</name>
</gene>
<reference evidence="3 4" key="1">
    <citation type="submission" date="2024-04" db="EMBL/GenBank/DDBJ databases">
        <title>Phyllosticta paracitricarpa is synonymous to the EU quarantine fungus P. citricarpa based on phylogenomic analyses.</title>
        <authorList>
            <consortium name="Lawrence Berkeley National Laboratory"/>
            <person name="Van Ingen-Buijs V.A."/>
            <person name="Van Westerhoven A.C."/>
            <person name="Haridas S."/>
            <person name="Skiadas P."/>
            <person name="Martin F."/>
            <person name="Groenewald J.Z."/>
            <person name="Crous P.W."/>
            <person name="Seidl M.F."/>
        </authorList>
    </citation>
    <scope>NUCLEOTIDE SEQUENCE [LARGE SCALE GENOMIC DNA]</scope>
    <source>
        <strain evidence="3 4">CBS 123371</strain>
    </source>
</reference>
<protein>
    <recommendedName>
        <fullName evidence="2">STEEP1 domain-containing protein</fullName>
    </recommendedName>
</protein>
<name>A0ABR1KWD1_9PEZI</name>
<evidence type="ECO:0000256" key="1">
    <source>
        <dbReference type="SAM" id="MobiDB-lite"/>
    </source>
</evidence>
<organism evidence="3 4">
    <name type="scientific">Phyllosticta citriasiana</name>
    <dbReference type="NCBI Taxonomy" id="595635"/>
    <lineage>
        <taxon>Eukaryota</taxon>
        <taxon>Fungi</taxon>
        <taxon>Dikarya</taxon>
        <taxon>Ascomycota</taxon>
        <taxon>Pezizomycotina</taxon>
        <taxon>Dothideomycetes</taxon>
        <taxon>Dothideomycetes incertae sedis</taxon>
        <taxon>Botryosphaeriales</taxon>
        <taxon>Phyllostictaceae</taxon>
        <taxon>Phyllosticta</taxon>
    </lineage>
</organism>
<comment type="caution">
    <text evidence="3">The sequence shown here is derived from an EMBL/GenBank/DDBJ whole genome shotgun (WGS) entry which is preliminary data.</text>
</comment>
<feature type="domain" description="STEEP1" evidence="2">
    <location>
        <begin position="32"/>
        <end position="184"/>
    </location>
</feature>
<accession>A0ABR1KWD1</accession>
<evidence type="ECO:0000313" key="4">
    <source>
        <dbReference type="Proteomes" id="UP001363622"/>
    </source>
</evidence>
<evidence type="ECO:0000259" key="2">
    <source>
        <dbReference type="Pfam" id="PF25809"/>
    </source>
</evidence>
<feature type="region of interest" description="Disordered" evidence="1">
    <location>
        <begin position="1"/>
        <end position="26"/>
    </location>
</feature>